<dbReference type="EMBL" id="QLNQ01000027">
    <property type="protein sequence ID" value="RCK59671.1"/>
    <property type="molecule type" value="Genomic_DNA"/>
</dbReference>
<dbReference type="AlphaFoldDB" id="A0A367Y3P9"/>
<dbReference type="Proteomes" id="UP000253472">
    <property type="component" value="Unassembled WGS sequence"/>
</dbReference>
<evidence type="ECO:0000313" key="3">
    <source>
        <dbReference type="Proteomes" id="UP000253472"/>
    </source>
</evidence>
<protein>
    <submittedName>
        <fullName evidence="2">Cell wall protein RHD3</fullName>
    </submittedName>
</protein>
<keyword evidence="1" id="KW-0732">Signal</keyword>
<sequence>MKFLSILPLASAALAAISEITLRLRSEQLGVSSIHEGAAVNYLFLGSEGIDLYYDSDAKSIFQVLETATLAVPINFTVYGGVYQMTPEEHPSLLRLQMMASLSLKRSFFLIDHESNGTIPVKLYAKLTDDETTAPPSDDTTSDTASITSFEGGAARASYGAAGLAALVAGLLI</sequence>
<feature type="signal peptide" evidence="1">
    <location>
        <begin position="1"/>
        <end position="15"/>
    </location>
</feature>
<name>A0A367Y3P9_9ASCO</name>
<accession>A0A367Y3P9</accession>
<dbReference type="STRING" id="5486.A0A367Y3P9"/>
<evidence type="ECO:0000313" key="2">
    <source>
        <dbReference type="EMBL" id="RCK59671.1"/>
    </source>
</evidence>
<proteinExistence type="predicted"/>
<organism evidence="2 3">
    <name type="scientific">Candida viswanathii</name>
    <dbReference type="NCBI Taxonomy" id="5486"/>
    <lineage>
        <taxon>Eukaryota</taxon>
        <taxon>Fungi</taxon>
        <taxon>Dikarya</taxon>
        <taxon>Ascomycota</taxon>
        <taxon>Saccharomycotina</taxon>
        <taxon>Pichiomycetes</taxon>
        <taxon>Debaryomycetaceae</taxon>
        <taxon>Candida/Lodderomyces clade</taxon>
        <taxon>Candida</taxon>
    </lineage>
</organism>
<reference evidence="2 3" key="1">
    <citation type="submission" date="2018-06" db="EMBL/GenBank/DDBJ databases">
        <title>Whole genome sequencing of Candida tropicalis (genome annotated by CSBL at Korea University).</title>
        <authorList>
            <person name="Ahn J."/>
        </authorList>
    </citation>
    <scope>NUCLEOTIDE SEQUENCE [LARGE SCALE GENOMIC DNA]</scope>
    <source>
        <strain evidence="2 3">ATCC 20962</strain>
    </source>
</reference>
<comment type="caution">
    <text evidence="2">The sequence shown here is derived from an EMBL/GenBank/DDBJ whole genome shotgun (WGS) entry which is preliminary data.</text>
</comment>
<dbReference type="OrthoDB" id="4018368at2759"/>
<evidence type="ECO:0000256" key="1">
    <source>
        <dbReference type="SAM" id="SignalP"/>
    </source>
</evidence>
<feature type="chain" id="PRO_5016744309" evidence="1">
    <location>
        <begin position="16"/>
        <end position="173"/>
    </location>
</feature>
<gene>
    <name evidence="2" type="primary">RHD3_2</name>
    <name evidence="2" type="ORF">Cantr_07329</name>
</gene>
<keyword evidence="3" id="KW-1185">Reference proteome</keyword>